<keyword evidence="2" id="KW-0732">Signal</keyword>
<evidence type="ECO:0000256" key="3">
    <source>
        <dbReference type="SAM" id="Coils"/>
    </source>
</evidence>
<feature type="coiled-coil region" evidence="3">
    <location>
        <begin position="53"/>
        <end position="115"/>
    </location>
</feature>
<dbReference type="SMART" id="SM00935">
    <property type="entry name" value="OmpH"/>
    <property type="match status" value="1"/>
</dbReference>
<protein>
    <submittedName>
        <fullName evidence="4">OmpH family outer membrane protein</fullName>
    </submittedName>
</protein>
<dbReference type="EMBL" id="VWXX01000015">
    <property type="protein sequence ID" value="KAA6184805.1"/>
    <property type="molecule type" value="Genomic_DNA"/>
</dbReference>
<keyword evidence="3" id="KW-0175">Coiled coil</keyword>
<evidence type="ECO:0000313" key="4">
    <source>
        <dbReference type="EMBL" id="KAA6184805.1"/>
    </source>
</evidence>
<reference evidence="4 5" key="1">
    <citation type="submission" date="2019-09" db="EMBL/GenBank/DDBJ databases">
        <title>Whole-genome sequence of the purple sulfur bacterium Thiohalocapsa marina DSM 19078.</title>
        <authorList>
            <person name="Kyndt J.A."/>
            <person name="Meyer T.E."/>
        </authorList>
    </citation>
    <scope>NUCLEOTIDE SEQUENCE [LARGE SCALE GENOMIC DNA]</scope>
    <source>
        <strain evidence="4 5">DSM 19078</strain>
    </source>
</reference>
<dbReference type="GO" id="GO:0050821">
    <property type="term" value="P:protein stabilization"/>
    <property type="evidence" value="ECO:0007669"/>
    <property type="project" value="TreeGrafter"/>
</dbReference>
<dbReference type="OrthoDB" id="5294628at2"/>
<comment type="similarity">
    <text evidence="1">Belongs to the Skp family.</text>
</comment>
<evidence type="ECO:0000256" key="1">
    <source>
        <dbReference type="ARBA" id="ARBA00009091"/>
    </source>
</evidence>
<dbReference type="InterPro" id="IPR005632">
    <property type="entry name" value="Chaperone_Skp"/>
</dbReference>
<evidence type="ECO:0000313" key="5">
    <source>
        <dbReference type="Proteomes" id="UP000322981"/>
    </source>
</evidence>
<dbReference type="Proteomes" id="UP000322981">
    <property type="component" value="Unassembled WGS sequence"/>
</dbReference>
<dbReference type="Gene3D" id="3.30.910.20">
    <property type="entry name" value="Skp domain"/>
    <property type="match status" value="1"/>
</dbReference>
<dbReference type="RefSeq" id="WP_150093240.1">
    <property type="nucleotide sequence ID" value="NZ_JBFUOH010000037.1"/>
</dbReference>
<sequence length="180" mass="20883">MPSPIAITRRPRVRALLAAALLLLPVAGIQASEFRIAVIDPNRIVEESPQYEEARAMLSNEVMEREAELLEQQEDLDRLNEQLERDGALMSEDELKRLQSDIRARKRRLRYAQAELQEDFALRQTELRTKLVKQVEEVVRQVAKEQEIDLILSEGLVYFSQRVDISGDVVERLKQEFEAR</sequence>
<organism evidence="4 5">
    <name type="scientific">Thiohalocapsa marina</name>
    <dbReference type="NCBI Taxonomy" id="424902"/>
    <lineage>
        <taxon>Bacteria</taxon>
        <taxon>Pseudomonadati</taxon>
        <taxon>Pseudomonadota</taxon>
        <taxon>Gammaproteobacteria</taxon>
        <taxon>Chromatiales</taxon>
        <taxon>Chromatiaceae</taxon>
        <taxon>Thiohalocapsa</taxon>
    </lineage>
</organism>
<gene>
    <name evidence="4" type="ORF">F2Q65_10850</name>
</gene>
<dbReference type="GO" id="GO:0051082">
    <property type="term" value="F:unfolded protein binding"/>
    <property type="evidence" value="ECO:0007669"/>
    <property type="project" value="InterPro"/>
</dbReference>
<dbReference type="PANTHER" id="PTHR35089:SF1">
    <property type="entry name" value="CHAPERONE PROTEIN SKP"/>
    <property type="match status" value="1"/>
</dbReference>
<evidence type="ECO:0000256" key="2">
    <source>
        <dbReference type="ARBA" id="ARBA00022729"/>
    </source>
</evidence>
<comment type="caution">
    <text evidence="4">The sequence shown here is derived from an EMBL/GenBank/DDBJ whole genome shotgun (WGS) entry which is preliminary data.</text>
</comment>
<dbReference type="GO" id="GO:0005829">
    <property type="term" value="C:cytosol"/>
    <property type="evidence" value="ECO:0007669"/>
    <property type="project" value="TreeGrafter"/>
</dbReference>
<proteinExistence type="inferred from homology"/>
<accession>A0A5M8FQK6</accession>
<dbReference type="InterPro" id="IPR024930">
    <property type="entry name" value="Skp_dom_sf"/>
</dbReference>
<dbReference type="Pfam" id="PF03938">
    <property type="entry name" value="OmpH"/>
    <property type="match status" value="1"/>
</dbReference>
<keyword evidence="5" id="KW-1185">Reference proteome</keyword>
<dbReference type="AlphaFoldDB" id="A0A5M8FQK6"/>
<dbReference type="SUPFAM" id="SSF111384">
    <property type="entry name" value="OmpH-like"/>
    <property type="match status" value="1"/>
</dbReference>
<dbReference type="PANTHER" id="PTHR35089">
    <property type="entry name" value="CHAPERONE PROTEIN SKP"/>
    <property type="match status" value="1"/>
</dbReference>
<name>A0A5M8FQK6_9GAMM</name>